<evidence type="ECO:0000256" key="3">
    <source>
        <dbReference type="ARBA" id="ARBA00022989"/>
    </source>
</evidence>
<evidence type="ECO:0000313" key="9">
    <source>
        <dbReference type="Proteomes" id="UP000199052"/>
    </source>
</evidence>
<comment type="subcellular location">
    <subcellularLocation>
        <location evidence="1">Membrane</location>
        <topology evidence="1">Multi-pass membrane protein</topology>
    </subcellularLocation>
</comment>
<feature type="transmembrane region" description="Helical" evidence="6">
    <location>
        <begin position="120"/>
        <end position="142"/>
    </location>
</feature>
<dbReference type="InterPro" id="IPR010432">
    <property type="entry name" value="RDD"/>
</dbReference>
<evidence type="ECO:0000259" key="7">
    <source>
        <dbReference type="Pfam" id="PF06271"/>
    </source>
</evidence>
<dbReference type="PANTHER" id="PTHR38480">
    <property type="entry name" value="SLR0254 PROTEIN"/>
    <property type="match status" value="1"/>
</dbReference>
<dbReference type="OrthoDB" id="9787732at2"/>
<evidence type="ECO:0000256" key="2">
    <source>
        <dbReference type="ARBA" id="ARBA00022692"/>
    </source>
</evidence>
<dbReference type="EMBL" id="FOOI01000001">
    <property type="protein sequence ID" value="SFF67705.1"/>
    <property type="molecule type" value="Genomic_DNA"/>
</dbReference>
<evidence type="ECO:0000256" key="4">
    <source>
        <dbReference type="ARBA" id="ARBA00023136"/>
    </source>
</evidence>
<keyword evidence="4 6" id="KW-0472">Membrane</keyword>
<protein>
    <submittedName>
        <fullName evidence="8">Uncharacterized membrane protein YckC, RDD family</fullName>
    </submittedName>
</protein>
<sequence length="337" mass="35538">MAPIRKGPPVSESVTGEAVVLDLRLARPATRALALGIDLLLELILFGLLMIPVALVTGDDASESLIGGLVVACGVLTFVGYTTTIETLTRGKSVGKYALGLRVVRDDGGPVRFRHAFVRALCGVFVDFFVTSGCVGFLTAMLSPGGKRVGDMLAGTLVLRDRAPAAPSAVPEPPPGLEAWSARLELSTLPDQLALSVRSFLGRYHELTPAAREELGGQLATSVARYVAPAPPAGLPPWAYLAAVLAERRRRAFGDQPSPYRSPYAQQAYAQQSYAQQSYAQQSYAQQSAPPATQRQAAQQSAPPATQRQAAQQPATEQPAAPSAEEPPATGGFAPPR</sequence>
<feature type="compositionally biased region" description="Low complexity" evidence="5">
    <location>
        <begin position="279"/>
        <end position="329"/>
    </location>
</feature>
<dbReference type="STRING" id="504797.SAMN05421678_101380"/>
<dbReference type="AlphaFoldDB" id="A0A1I2KL54"/>
<feature type="transmembrane region" description="Helical" evidence="6">
    <location>
        <begin position="32"/>
        <end position="53"/>
    </location>
</feature>
<gene>
    <name evidence="8" type="ORF">SAMN05421678_101380</name>
</gene>
<evidence type="ECO:0000256" key="6">
    <source>
        <dbReference type="SAM" id="Phobius"/>
    </source>
</evidence>
<feature type="region of interest" description="Disordered" evidence="5">
    <location>
        <begin position="279"/>
        <end position="337"/>
    </location>
</feature>
<proteinExistence type="predicted"/>
<evidence type="ECO:0000256" key="5">
    <source>
        <dbReference type="SAM" id="MobiDB-lite"/>
    </source>
</evidence>
<name>A0A1I2KL54_9ACTN</name>
<accession>A0A1I2KL54</accession>
<feature type="domain" description="RDD" evidence="7">
    <location>
        <begin position="26"/>
        <end position="155"/>
    </location>
</feature>
<feature type="transmembrane region" description="Helical" evidence="6">
    <location>
        <begin position="65"/>
        <end position="83"/>
    </location>
</feature>
<dbReference type="PANTHER" id="PTHR38480:SF1">
    <property type="entry name" value="SLR0254 PROTEIN"/>
    <property type="match status" value="1"/>
</dbReference>
<keyword evidence="2 6" id="KW-0812">Transmembrane</keyword>
<evidence type="ECO:0000313" key="8">
    <source>
        <dbReference type="EMBL" id="SFF67705.1"/>
    </source>
</evidence>
<organism evidence="8 9">
    <name type="scientific">Actinopolymorpha cephalotaxi</name>
    <dbReference type="NCBI Taxonomy" id="504797"/>
    <lineage>
        <taxon>Bacteria</taxon>
        <taxon>Bacillati</taxon>
        <taxon>Actinomycetota</taxon>
        <taxon>Actinomycetes</taxon>
        <taxon>Propionibacteriales</taxon>
        <taxon>Actinopolymorphaceae</taxon>
        <taxon>Actinopolymorpha</taxon>
    </lineage>
</organism>
<dbReference type="GO" id="GO:0016020">
    <property type="term" value="C:membrane"/>
    <property type="evidence" value="ECO:0007669"/>
    <property type="project" value="UniProtKB-SubCell"/>
</dbReference>
<evidence type="ECO:0000256" key="1">
    <source>
        <dbReference type="ARBA" id="ARBA00004141"/>
    </source>
</evidence>
<keyword evidence="3 6" id="KW-1133">Transmembrane helix</keyword>
<reference evidence="8 9" key="1">
    <citation type="submission" date="2016-10" db="EMBL/GenBank/DDBJ databases">
        <authorList>
            <person name="de Groot N.N."/>
        </authorList>
    </citation>
    <scope>NUCLEOTIDE SEQUENCE [LARGE SCALE GENOMIC DNA]</scope>
    <source>
        <strain evidence="8 9">CPCC 202808</strain>
    </source>
</reference>
<dbReference type="Proteomes" id="UP000199052">
    <property type="component" value="Unassembled WGS sequence"/>
</dbReference>
<dbReference type="Pfam" id="PF06271">
    <property type="entry name" value="RDD"/>
    <property type="match status" value="1"/>
</dbReference>